<sequence length="79" mass="8712">MPLDLIFNGFCPRRESSGLIGSSGSWGLSTPVDLRRVFCGEVLSREGYFVLFPPDRAISVQAAVQLDISVSMHPRSKRT</sequence>
<reference evidence="1" key="1">
    <citation type="submission" date="2020-06" db="EMBL/GenBank/DDBJ databases">
        <authorList>
            <person name="Li T."/>
            <person name="Hu X."/>
            <person name="Zhang T."/>
            <person name="Song X."/>
            <person name="Zhang H."/>
            <person name="Dai N."/>
            <person name="Sheng W."/>
            <person name="Hou X."/>
            <person name="Wei L."/>
        </authorList>
    </citation>
    <scope>NUCLEOTIDE SEQUENCE</scope>
    <source>
        <strain evidence="1">KEN1</strain>
        <tissue evidence="1">Leaf</tissue>
    </source>
</reference>
<reference evidence="1" key="2">
    <citation type="journal article" date="2024" name="Plant">
        <title>Genomic evolution and insights into agronomic trait innovations of Sesamum species.</title>
        <authorList>
            <person name="Miao H."/>
            <person name="Wang L."/>
            <person name="Qu L."/>
            <person name="Liu H."/>
            <person name="Sun Y."/>
            <person name="Le M."/>
            <person name="Wang Q."/>
            <person name="Wei S."/>
            <person name="Zheng Y."/>
            <person name="Lin W."/>
            <person name="Duan Y."/>
            <person name="Cao H."/>
            <person name="Xiong S."/>
            <person name="Wang X."/>
            <person name="Wei L."/>
            <person name="Li C."/>
            <person name="Ma Q."/>
            <person name="Ju M."/>
            <person name="Zhao R."/>
            <person name="Li G."/>
            <person name="Mu C."/>
            <person name="Tian Q."/>
            <person name="Mei H."/>
            <person name="Zhang T."/>
            <person name="Gao T."/>
            <person name="Zhang H."/>
        </authorList>
    </citation>
    <scope>NUCLEOTIDE SEQUENCE</scope>
    <source>
        <strain evidence="1">KEN1</strain>
    </source>
</reference>
<gene>
    <name evidence="1" type="ORF">Slati_2701300</name>
</gene>
<proteinExistence type="predicted"/>
<name>A0AAW2VXQ3_9LAMI</name>
<accession>A0AAW2VXQ3</accession>
<comment type="caution">
    <text evidence="1">The sequence shown here is derived from an EMBL/GenBank/DDBJ whole genome shotgun (WGS) entry which is preliminary data.</text>
</comment>
<evidence type="ECO:0000313" key="1">
    <source>
        <dbReference type="EMBL" id="KAL0433670.1"/>
    </source>
</evidence>
<protein>
    <submittedName>
        <fullName evidence="1">Uncharacterized protein</fullName>
    </submittedName>
</protein>
<dbReference type="EMBL" id="JACGWN010000009">
    <property type="protein sequence ID" value="KAL0433670.1"/>
    <property type="molecule type" value="Genomic_DNA"/>
</dbReference>
<dbReference type="AlphaFoldDB" id="A0AAW2VXQ3"/>
<organism evidence="1">
    <name type="scientific">Sesamum latifolium</name>
    <dbReference type="NCBI Taxonomy" id="2727402"/>
    <lineage>
        <taxon>Eukaryota</taxon>
        <taxon>Viridiplantae</taxon>
        <taxon>Streptophyta</taxon>
        <taxon>Embryophyta</taxon>
        <taxon>Tracheophyta</taxon>
        <taxon>Spermatophyta</taxon>
        <taxon>Magnoliopsida</taxon>
        <taxon>eudicotyledons</taxon>
        <taxon>Gunneridae</taxon>
        <taxon>Pentapetalae</taxon>
        <taxon>asterids</taxon>
        <taxon>lamiids</taxon>
        <taxon>Lamiales</taxon>
        <taxon>Pedaliaceae</taxon>
        <taxon>Sesamum</taxon>
    </lineage>
</organism>